<name>A0A369KA91_HYPMA</name>
<dbReference type="Pfam" id="PF13976">
    <property type="entry name" value="gag_pre-integrs"/>
    <property type="match status" value="1"/>
</dbReference>
<evidence type="ECO:0000256" key="6">
    <source>
        <dbReference type="ARBA" id="ARBA00022722"/>
    </source>
</evidence>
<evidence type="ECO:0000256" key="10">
    <source>
        <dbReference type="ARBA" id="ARBA00022759"/>
    </source>
</evidence>
<dbReference type="GO" id="GO:0006508">
    <property type="term" value="P:proteolysis"/>
    <property type="evidence" value="ECO:0007669"/>
    <property type="project" value="UniProtKB-KW"/>
</dbReference>
<dbReference type="PROSITE" id="PS50994">
    <property type="entry name" value="INTEGRASE"/>
    <property type="match status" value="1"/>
</dbReference>
<evidence type="ECO:0000256" key="8">
    <source>
        <dbReference type="ARBA" id="ARBA00022741"/>
    </source>
</evidence>
<dbReference type="CDD" id="cd09272">
    <property type="entry name" value="RNase_HI_RT_Ty1"/>
    <property type="match status" value="1"/>
</dbReference>
<dbReference type="Pfam" id="PF22936">
    <property type="entry name" value="Pol_BBD"/>
    <property type="match status" value="1"/>
</dbReference>
<keyword evidence="12" id="KW-0067">ATP-binding</keyword>
<dbReference type="Pfam" id="PF25597">
    <property type="entry name" value="SH3_retrovirus"/>
    <property type="match status" value="1"/>
</dbReference>
<keyword evidence="11" id="KW-0378">Hydrolase</keyword>
<keyword evidence="4" id="KW-0645">Protease</keyword>
<keyword evidence="16" id="KW-0695">RNA-directed DNA polymerase</keyword>
<dbReference type="EMBL" id="LUEZ02000013">
    <property type="protein sequence ID" value="RDB27836.1"/>
    <property type="molecule type" value="Genomic_DNA"/>
</dbReference>
<keyword evidence="17" id="KW-0239">DNA-directed DNA polymerase</keyword>
<keyword evidence="13" id="KW-0460">Magnesium</keyword>
<accession>A0A369KA91</accession>
<evidence type="ECO:0000256" key="1">
    <source>
        <dbReference type="ARBA" id="ARBA00002180"/>
    </source>
</evidence>
<dbReference type="InterPro" id="IPR054722">
    <property type="entry name" value="PolX-like_BBD"/>
</dbReference>
<evidence type="ECO:0000256" key="23">
    <source>
        <dbReference type="SAM" id="MobiDB-lite"/>
    </source>
</evidence>
<evidence type="ECO:0000256" key="15">
    <source>
        <dbReference type="ARBA" id="ARBA00022908"/>
    </source>
</evidence>
<keyword evidence="3" id="KW-1188">Viral release from host cell</keyword>
<comment type="caution">
    <text evidence="25">The sequence shown here is derived from an EMBL/GenBank/DDBJ whole genome shotgun (WGS) entry which is preliminary data.</text>
</comment>
<dbReference type="InterPro" id="IPR013103">
    <property type="entry name" value="RVT_2"/>
</dbReference>
<evidence type="ECO:0000256" key="16">
    <source>
        <dbReference type="ARBA" id="ARBA00022918"/>
    </source>
</evidence>
<comment type="function">
    <text evidence="1">The aspartyl protease (PR) mediates the proteolytic cleavages of the Gag and Gag-Pol polyproteins after assembly of the VLP.</text>
</comment>
<reference evidence="25" key="1">
    <citation type="submission" date="2018-04" db="EMBL/GenBank/DDBJ databases">
        <title>Whole genome sequencing of Hypsizygus marmoreus.</title>
        <authorList>
            <person name="Choi I.-G."/>
            <person name="Min B."/>
            <person name="Kim J.-G."/>
            <person name="Kim S."/>
            <person name="Oh Y.-L."/>
            <person name="Kong W.-S."/>
            <person name="Park H."/>
            <person name="Jeong J."/>
            <person name="Song E.-S."/>
        </authorList>
    </citation>
    <scope>NUCLEOTIDE SEQUENCE [LARGE SCALE GENOMIC DNA]</scope>
    <source>
        <strain evidence="25">51987-8</strain>
    </source>
</reference>
<evidence type="ECO:0000256" key="21">
    <source>
        <dbReference type="ARBA" id="ARBA00048173"/>
    </source>
</evidence>
<dbReference type="GO" id="GO:0004190">
    <property type="term" value="F:aspartic-type endopeptidase activity"/>
    <property type="evidence" value="ECO:0007669"/>
    <property type="project" value="UniProtKB-KW"/>
</dbReference>
<comment type="catalytic activity">
    <reaction evidence="21">
        <text>DNA(n) + a 2'-deoxyribonucleoside 5'-triphosphate = DNA(n+1) + diphosphate</text>
        <dbReference type="Rhea" id="RHEA:22508"/>
        <dbReference type="Rhea" id="RHEA-COMP:17339"/>
        <dbReference type="Rhea" id="RHEA-COMP:17340"/>
        <dbReference type="ChEBI" id="CHEBI:33019"/>
        <dbReference type="ChEBI" id="CHEBI:61560"/>
        <dbReference type="ChEBI" id="CHEBI:173112"/>
        <dbReference type="EC" id="2.7.7.49"/>
    </reaction>
</comment>
<dbReference type="InterPro" id="IPR012337">
    <property type="entry name" value="RNaseH-like_sf"/>
</dbReference>
<keyword evidence="20" id="KW-0511">Multifunctional enzyme</keyword>
<keyword evidence="18" id="KW-0917">Virion maturation</keyword>
<dbReference type="SUPFAM" id="SSF53098">
    <property type="entry name" value="Ribonuclease H-like"/>
    <property type="match status" value="1"/>
</dbReference>
<dbReference type="InterPro" id="IPR057670">
    <property type="entry name" value="SH3_retrovirus"/>
</dbReference>
<keyword evidence="14" id="KW-0694">RNA-binding</keyword>
<gene>
    <name evidence="25" type="primary">POLX_2</name>
    <name evidence="25" type="ORF">Hypma_002320</name>
</gene>
<dbReference type="GO" id="GO:0004519">
    <property type="term" value="F:endonuclease activity"/>
    <property type="evidence" value="ECO:0007669"/>
    <property type="project" value="UniProtKB-KW"/>
</dbReference>
<feature type="compositionally biased region" description="Polar residues" evidence="23">
    <location>
        <begin position="823"/>
        <end position="833"/>
    </location>
</feature>
<dbReference type="Pfam" id="PF07727">
    <property type="entry name" value="RVT_2"/>
    <property type="match status" value="1"/>
</dbReference>
<dbReference type="GO" id="GO:0003887">
    <property type="term" value="F:DNA-directed DNA polymerase activity"/>
    <property type="evidence" value="ECO:0007669"/>
    <property type="project" value="UniProtKB-KW"/>
</dbReference>
<dbReference type="InterPro" id="IPR025724">
    <property type="entry name" value="GAG-pre-integrase_dom"/>
</dbReference>
<evidence type="ECO:0000256" key="5">
    <source>
        <dbReference type="ARBA" id="ARBA00022695"/>
    </source>
</evidence>
<evidence type="ECO:0000256" key="12">
    <source>
        <dbReference type="ARBA" id="ARBA00022840"/>
    </source>
</evidence>
<dbReference type="GO" id="GO:0005524">
    <property type="term" value="F:ATP binding"/>
    <property type="evidence" value="ECO:0007669"/>
    <property type="project" value="UniProtKB-KW"/>
</dbReference>
<dbReference type="PANTHER" id="PTHR42648:SF11">
    <property type="entry name" value="TRANSPOSON TY4-P GAG-POL POLYPROTEIN"/>
    <property type="match status" value="1"/>
</dbReference>
<dbReference type="GO" id="GO:0046872">
    <property type="term" value="F:metal ion binding"/>
    <property type="evidence" value="ECO:0007669"/>
    <property type="project" value="UniProtKB-KW"/>
</dbReference>
<dbReference type="OrthoDB" id="3015170at2759"/>
<feature type="region of interest" description="Disordered" evidence="23">
    <location>
        <begin position="808"/>
        <end position="848"/>
    </location>
</feature>
<feature type="region of interest" description="Disordered" evidence="23">
    <location>
        <begin position="247"/>
        <end position="273"/>
    </location>
</feature>
<dbReference type="GO" id="GO:0032196">
    <property type="term" value="P:transposition"/>
    <property type="evidence" value="ECO:0007669"/>
    <property type="project" value="UniProtKB-KW"/>
</dbReference>
<dbReference type="Gene3D" id="3.30.420.10">
    <property type="entry name" value="Ribonuclease H-like superfamily/Ribonuclease H"/>
    <property type="match status" value="1"/>
</dbReference>
<keyword evidence="26" id="KW-1185">Reference proteome</keyword>
<evidence type="ECO:0000256" key="22">
    <source>
        <dbReference type="ARBA" id="ARBA00049244"/>
    </source>
</evidence>
<keyword evidence="7" id="KW-0479">Metal-binding</keyword>
<dbReference type="GO" id="GO:0003723">
    <property type="term" value="F:RNA binding"/>
    <property type="evidence" value="ECO:0007669"/>
    <property type="project" value="UniProtKB-KW"/>
</dbReference>
<feature type="domain" description="Integrase catalytic" evidence="24">
    <location>
        <begin position="558"/>
        <end position="735"/>
    </location>
</feature>
<feature type="region of interest" description="Disordered" evidence="23">
    <location>
        <begin position="861"/>
        <end position="917"/>
    </location>
</feature>
<evidence type="ECO:0000256" key="13">
    <source>
        <dbReference type="ARBA" id="ARBA00022842"/>
    </source>
</evidence>
<evidence type="ECO:0000313" key="25">
    <source>
        <dbReference type="EMBL" id="RDB27836.1"/>
    </source>
</evidence>
<dbReference type="Proteomes" id="UP000076154">
    <property type="component" value="Unassembled WGS sequence"/>
</dbReference>
<keyword evidence="8" id="KW-0547">Nucleotide-binding</keyword>
<evidence type="ECO:0000256" key="7">
    <source>
        <dbReference type="ARBA" id="ARBA00022723"/>
    </source>
</evidence>
<dbReference type="InterPro" id="IPR036397">
    <property type="entry name" value="RNaseH_sf"/>
</dbReference>
<dbReference type="InterPro" id="IPR039537">
    <property type="entry name" value="Retrotran_Ty1/copia-like"/>
</dbReference>
<keyword evidence="5" id="KW-0548">Nucleotidyltransferase</keyword>
<keyword evidence="19" id="KW-0233">DNA recombination</keyword>
<dbReference type="InParanoid" id="A0A369KA91"/>
<dbReference type="PANTHER" id="PTHR42648">
    <property type="entry name" value="TRANSPOSASE, PUTATIVE-RELATED"/>
    <property type="match status" value="1"/>
</dbReference>
<dbReference type="GO" id="GO:0015074">
    <property type="term" value="P:DNA integration"/>
    <property type="evidence" value="ECO:0007669"/>
    <property type="project" value="UniProtKB-KW"/>
</dbReference>
<sequence length="1465" mass="164382">MGPEETYDVSTNKVTVPKLASNGSNWPTYSARIMNTLTSKKLRRHVIGTARQPEELQERNGSFYKEQMLNPLSDKELEEHEDAVEEWLQKEAQVREIIYGTVDQSTFLQIKNEPTAATVWKKLTSIHADKGIMFETDLLMRLQTSRYVEGDDMRKHLTDLTSLKERLAEIGSPLSDESFASYIRTSLSLSPSYRPLFTTLATAAREKGKPTTSDELKWHLLEEANTAELEENMNKSNSAMLAAHVRFRGDNTKGNSGKSKGKGKSKDSRHCSNCNKDGHTIDQCFEEGGGKAGDAPKWWVKKHGNKSKGKGKAKSANVTDKVKKDDEDENYAFLTLTIDSPSDDETINVALYVTSGHDHEAHAASPSAAVIIDCGASSHFSPSHEKFLNYQEISPEPIRAADGRTFSAIGKGDLRVQLPMKNGEKSTPILLKKVYYAPQMAFTLVSVSCLDHAGCSLHIEDGMCVIRSPKPQRRIIGRVPELRGLYRADSSTVSSSPQLNVNSASKLMSISELHRRMGHINHKDLREAVRLGMITGIELDMTSEPEFCEPCVKGKATRHSFPKESETEYTKYGEKVVADLWGPAQVESLGGAKYYYLNLDKYSHEEYVDFLRRKSDTFAHYKEYEAWVKTQCNTPIVIYGCDRGGEFMSKEFSEHLKQAGTVRHLTVHDSPQSNGAAERANRTHVEGARTMMIAAGLPKYLWAEAIRHHVWLRNRTPTSALPGNITPYERATTKKPNLSMVQEWGAVAYVKRRSAGKLEPKIDEGHFVGIDDESKGYRIYWPKKRSVTVERDVYFNKDAALNPDNVQIEGEWDLPSNPDVPQASDSQSDTSPSLVKPEIVTEKPPAPAIVDRSVENVEKPAENLQKSPKIIADNSQSEDVPPTTAPHLRTRRNSLQGLPQYDENQYGRGHRRKPAKNANFSENAFVVDAAGLLDPSEVEIDDFGPEWVHEAIESAMLASEDEPPVKDALSGGEKQEWSDAIEAELAQIEKLETWELTQAPTNVNIIPCRYVLRRKRDANGNIVRYKARLVAKGFMQRFGEDYDETFAPTVRSSTLRILLAIAASRGAAVEQADAKNAYLNSFLKENEVIYMKFPPYYRRFRTLPAELANLPDSQLVCKLRRPLYGTKQGAHHWYQELCRIFKILGYTVCMADEAVFYKFEDDKFTIVAAATDDFTIIGESTAATSLIKKQLSEYFEIVDLGPINWLLGVSITRDLSARTMALGQQAYIEQILARFGLEESRAAVTPMEPGIDLSPDSPAVSDKILTPAEKTRYREMIGSLITTHFTAVTRVFRYLRGTTDLKLVIGGHNPDVTGYSDADWASHMHRHSISGFAFFVGFGVVSWSAKKQAIITLSSTESEYVALTHASKDIIWIHKLLTELSFFYQFSLPTTLYSDNQGAIRLSKDSTFHGRTKHIDVHFHFIRQTVSSGHIRILFCPTSDMIADIFTKSLARVKFEKFRELLGVI</sequence>
<feature type="compositionally biased region" description="Basic and acidic residues" evidence="23">
    <location>
        <begin position="264"/>
        <end position="273"/>
    </location>
</feature>
<comment type="catalytic activity">
    <reaction evidence="22">
        <text>DNA(n) + a 2'-deoxyribonucleoside 5'-triphosphate = DNA(n+1) + diphosphate</text>
        <dbReference type="Rhea" id="RHEA:22508"/>
        <dbReference type="Rhea" id="RHEA-COMP:17339"/>
        <dbReference type="Rhea" id="RHEA-COMP:17340"/>
        <dbReference type="ChEBI" id="CHEBI:33019"/>
        <dbReference type="ChEBI" id="CHEBI:61560"/>
        <dbReference type="ChEBI" id="CHEBI:173112"/>
        <dbReference type="EC" id="2.7.7.7"/>
    </reaction>
</comment>
<keyword evidence="17" id="KW-0808">Transferase</keyword>
<keyword evidence="2" id="KW-0815">Transposition</keyword>
<proteinExistence type="predicted"/>
<dbReference type="Pfam" id="PF14223">
    <property type="entry name" value="Retrotran_gag_2"/>
    <property type="match status" value="1"/>
</dbReference>
<keyword evidence="6" id="KW-0540">Nuclease</keyword>
<evidence type="ECO:0000259" key="24">
    <source>
        <dbReference type="PROSITE" id="PS50994"/>
    </source>
</evidence>
<evidence type="ECO:0000256" key="14">
    <source>
        <dbReference type="ARBA" id="ARBA00022884"/>
    </source>
</evidence>
<evidence type="ECO:0000256" key="11">
    <source>
        <dbReference type="ARBA" id="ARBA00022801"/>
    </source>
</evidence>
<keyword evidence="9" id="KW-0064">Aspartyl protease</keyword>
<evidence type="ECO:0000256" key="4">
    <source>
        <dbReference type="ARBA" id="ARBA00022670"/>
    </source>
</evidence>
<organism evidence="25 26">
    <name type="scientific">Hypsizygus marmoreus</name>
    <name type="common">White beech mushroom</name>
    <name type="synonym">Agaricus marmoreus</name>
    <dbReference type="NCBI Taxonomy" id="39966"/>
    <lineage>
        <taxon>Eukaryota</taxon>
        <taxon>Fungi</taxon>
        <taxon>Dikarya</taxon>
        <taxon>Basidiomycota</taxon>
        <taxon>Agaricomycotina</taxon>
        <taxon>Agaricomycetes</taxon>
        <taxon>Agaricomycetidae</taxon>
        <taxon>Agaricales</taxon>
        <taxon>Tricholomatineae</taxon>
        <taxon>Lyophyllaceae</taxon>
        <taxon>Hypsizygus</taxon>
    </lineage>
</organism>
<feature type="compositionally biased region" description="Basic residues" evidence="23">
    <location>
        <begin position="299"/>
        <end position="313"/>
    </location>
</feature>
<dbReference type="STRING" id="39966.A0A369KA91"/>
<dbReference type="GO" id="GO:0005634">
    <property type="term" value="C:nucleus"/>
    <property type="evidence" value="ECO:0007669"/>
    <property type="project" value="UniProtKB-ARBA"/>
</dbReference>
<evidence type="ECO:0000256" key="2">
    <source>
        <dbReference type="ARBA" id="ARBA00022578"/>
    </source>
</evidence>
<evidence type="ECO:0000256" key="20">
    <source>
        <dbReference type="ARBA" id="ARBA00023268"/>
    </source>
</evidence>
<keyword evidence="10" id="KW-0255">Endonuclease</keyword>
<protein>
    <submittedName>
        <fullName evidence="25">Retrovirus-related Pol polyprotein from transposon TNT 1-94</fullName>
    </submittedName>
</protein>
<dbReference type="SUPFAM" id="SSF56672">
    <property type="entry name" value="DNA/RNA polymerases"/>
    <property type="match status" value="1"/>
</dbReference>
<dbReference type="InterPro" id="IPR043502">
    <property type="entry name" value="DNA/RNA_pol_sf"/>
</dbReference>
<dbReference type="GO" id="GO:0003964">
    <property type="term" value="F:RNA-directed DNA polymerase activity"/>
    <property type="evidence" value="ECO:0007669"/>
    <property type="project" value="UniProtKB-KW"/>
</dbReference>
<evidence type="ECO:0000256" key="19">
    <source>
        <dbReference type="ARBA" id="ARBA00023172"/>
    </source>
</evidence>
<evidence type="ECO:0000256" key="18">
    <source>
        <dbReference type="ARBA" id="ARBA00023113"/>
    </source>
</evidence>
<feature type="region of interest" description="Disordered" evidence="23">
    <location>
        <begin position="295"/>
        <end position="321"/>
    </location>
</feature>
<evidence type="ECO:0000313" key="26">
    <source>
        <dbReference type="Proteomes" id="UP000076154"/>
    </source>
</evidence>
<dbReference type="GO" id="GO:0006310">
    <property type="term" value="P:DNA recombination"/>
    <property type="evidence" value="ECO:0007669"/>
    <property type="project" value="UniProtKB-KW"/>
</dbReference>
<dbReference type="InterPro" id="IPR001584">
    <property type="entry name" value="Integrase_cat-core"/>
</dbReference>
<evidence type="ECO:0000256" key="9">
    <source>
        <dbReference type="ARBA" id="ARBA00022750"/>
    </source>
</evidence>
<evidence type="ECO:0000256" key="3">
    <source>
        <dbReference type="ARBA" id="ARBA00022612"/>
    </source>
</evidence>
<keyword evidence="15" id="KW-0229">DNA integration</keyword>
<evidence type="ECO:0000256" key="17">
    <source>
        <dbReference type="ARBA" id="ARBA00022932"/>
    </source>
</evidence>